<dbReference type="InterPro" id="IPR050072">
    <property type="entry name" value="Peptidase_M20A"/>
</dbReference>
<evidence type="ECO:0000313" key="9">
    <source>
        <dbReference type="EMBL" id="PPE04446.1"/>
    </source>
</evidence>
<proteinExistence type="inferred from homology"/>
<comment type="similarity">
    <text evidence="2">Belongs to the peptidase M20A family.</text>
</comment>
<name>A0A8E2QVH9_9MOLU</name>
<dbReference type="RefSeq" id="WP_104205594.1">
    <property type="nucleotide sequence ID" value="NZ_PHND01000001.1"/>
</dbReference>
<evidence type="ECO:0000256" key="8">
    <source>
        <dbReference type="ARBA" id="ARBA00023049"/>
    </source>
</evidence>
<evidence type="ECO:0000256" key="5">
    <source>
        <dbReference type="ARBA" id="ARBA00022801"/>
    </source>
</evidence>
<dbReference type="GO" id="GO:0006508">
    <property type="term" value="P:proteolysis"/>
    <property type="evidence" value="ECO:0007669"/>
    <property type="project" value="UniProtKB-KW"/>
</dbReference>
<comment type="cofactor">
    <cofactor evidence="1">
        <name>Zn(2+)</name>
        <dbReference type="ChEBI" id="CHEBI:29105"/>
    </cofactor>
</comment>
<keyword evidence="6" id="KW-0862">Zinc</keyword>
<organism evidence="9 10">
    <name type="scientific">Entomoplasma ellychniae</name>
    <dbReference type="NCBI Taxonomy" id="2114"/>
    <lineage>
        <taxon>Bacteria</taxon>
        <taxon>Bacillati</taxon>
        <taxon>Mycoplasmatota</taxon>
        <taxon>Mollicutes</taxon>
        <taxon>Entomoplasmatales</taxon>
        <taxon>Entomoplasmataceae</taxon>
        <taxon>Entomoplasma</taxon>
    </lineage>
</organism>
<sequence length="450" mass="50206">MKIDTKELIEQYFDQAVESTKELIKIPSVESEPVGDKPFGFGVHDALEYIIKLTKKLGFNPVKDDTNKYAYFDFGTGKDIFAILCHLDVVPAGDLTKWFTGPFDPIIKDNKLIGRGSFDDKGPTMMNVYAVKYLKDKGFNPSKYTIRVIFGLNEETNWKCMEKYVADHGYAKTGYVPDGLFPCVYAEKWISTVEITSNVKPNFEIKAGQAVNMVCDVAEYTGDNIALIIEKLNGVKNISTQVENQVLVVKGLPGHASVPFVGVNAATYLANALYELGNDHPLIKFVATQCHLNFSMSKVFGDISDETGDLTQNIGLLNINNEESKIVINFRVPVFTNPENDLLPVLDKKLKEYNLGLNIHPVTKAIYIPKDSELVTTMFDIYQQVTGDMNAKPQSMGGGTYAKTMPNIIAFGAAMDIENASMHAYNEYVAIDHLKKMLEIYTKAIYKLTK</sequence>
<keyword evidence="10" id="KW-1185">Reference proteome</keyword>
<evidence type="ECO:0000256" key="6">
    <source>
        <dbReference type="ARBA" id="ARBA00022833"/>
    </source>
</evidence>
<keyword evidence="5" id="KW-0378">Hydrolase</keyword>
<evidence type="ECO:0000256" key="3">
    <source>
        <dbReference type="ARBA" id="ARBA00022670"/>
    </source>
</evidence>
<evidence type="ECO:0000256" key="7">
    <source>
        <dbReference type="ARBA" id="ARBA00022997"/>
    </source>
</evidence>
<protein>
    <submittedName>
        <fullName evidence="9">Dipeptidase PepV</fullName>
    </submittedName>
</protein>
<keyword evidence="8" id="KW-0482">Metalloprotease</keyword>
<dbReference type="EMBL" id="PHND01000001">
    <property type="protein sequence ID" value="PPE04446.1"/>
    <property type="molecule type" value="Genomic_DNA"/>
</dbReference>
<dbReference type="InterPro" id="IPR010964">
    <property type="entry name" value="M20A_pepV-rel"/>
</dbReference>
<evidence type="ECO:0000313" key="10">
    <source>
        <dbReference type="Proteomes" id="UP000239010"/>
    </source>
</evidence>
<dbReference type="InterPro" id="IPR036264">
    <property type="entry name" value="Bact_exopeptidase_dim_dom"/>
</dbReference>
<evidence type="ECO:0000256" key="1">
    <source>
        <dbReference type="ARBA" id="ARBA00001947"/>
    </source>
</evidence>
<dbReference type="CDD" id="cd03888">
    <property type="entry name" value="M20_PepV"/>
    <property type="match status" value="1"/>
</dbReference>
<accession>A0A8E2QVH9</accession>
<keyword evidence="7" id="KW-0224">Dipeptidase</keyword>
<dbReference type="SUPFAM" id="SSF53187">
    <property type="entry name" value="Zn-dependent exopeptidases"/>
    <property type="match status" value="1"/>
</dbReference>
<dbReference type="NCBIfam" id="TIGR01887">
    <property type="entry name" value="dipeptidaselike"/>
    <property type="match status" value="1"/>
</dbReference>
<dbReference type="AlphaFoldDB" id="A0A8E2QVH9"/>
<dbReference type="GO" id="GO:0008270">
    <property type="term" value="F:zinc ion binding"/>
    <property type="evidence" value="ECO:0007669"/>
    <property type="project" value="InterPro"/>
</dbReference>
<dbReference type="Pfam" id="PF01546">
    <property type="entry name" value="Peptidase_M20"/>
    <property type="match status" value="1"/>
</dbReference>
<evidence type="ECO:0000256" key="4">
    <source>
        <dbReference type="ARBA" id="ARBA00022723"/>
    </source>
</evidence>
<dbReference type="GO" id="GO:0006526">
    <property type="term" value="P:L-arginine biosynthetic process"/>
    <property type="evidence" value="ECO:0007669"/>
    <property type="project" value="TreeGrafter"/>
</dbReference>
<comment type="caution">
    <text evidence="9">The sequence shown here is derived from an EMBL/GenBank/DDBJ whole genome shotgun (WGS) entry which is preliminary data.</text>
</comment>
<dbReference type="Proteomes" id="UP000239010">
    <property type="component" value="Unassembled WGS sequence"/>
</dbReference>
<dbReference type="Gene3D" id="3.40.630.10">
    <property type="entry name" value="Zn peptidases"/>
    <property type="match status" value="1"/>
</dbReference>
<keyword evidence="3" id="KW-0645">Protease</keyword>
<evidence type="ECO:0000256" key="2">
    <source>
        <dbReference type="ARBA" id="ARBA00006247"/>
    </source>
</evidence>
<gene>
    <name evidence="9" type="ORF">EELLY_v1c01210</name>
</gene>
<dbReference type="GO" id="GO:0008777">
    <property type="term" value="F:acetylornithine deacetylase activity"/>
    <property type="evidence" value="ECO:0007669"/>
    <property type="project" value="TreeGrafter"/>
</dbReference>
<dbReference type="InterPro" id="IPR002933">
    <property type="entry name" value="Peptidase_M20"/>
</dbReference>
<dbReference type="PANTHER" id="PTHR43808">
    <property type="entry name" value="ACETYLORNITHINE DEACETYLASE"/>
    <property type="match status" value="1"/>
</dbReference>
<keyword evidence="4" id="KW-0479">Metal-binding</keyword>
<dbReference type="Gene3D" id="3.30.70.360">
    <property type="match status" value="2"/>
</dbReference>
<dbReference type="PANTHER" id="PTHR43808:SF31">
    <property type="entry name" value="N-ACETYL-L-CITRULLINE DEACETYLASE"/>
    <property type="match status" value="1"/>
</dbReference>
<dbReference type="GO" id="GO:0008237">
    <property type="term" value="F:metallopeptidase activity"/>
    <property type="evidence" value="ECO:0007669"/>
    <property type="project" value="UniProtKB-KW"/>
</dbReference>
<reference evidence="9 10" key="1">
    <citation type="submission" date="2017-11" db="EMBL/GenBank/DDBJ databases">
        <title>Genome sequence of Entomoplasma ellychniae ELCN-1 (ATCC 43707).</title>
        <authorList>
            <person name="Lo W.-S."/>
            <person name="Gasparich G.E."/>
            <person name="Kuo C.-H."/>
        </authorList>
    </citation>
    <scope>NUCLEOTIDE SEQUENCE [LARGE SCALE GENOMIC DNA]</scope>
    <source>
        <strain evidence="9 10">ELCN-1</strain>
    </source>
</reference>
<dbReference type="SUPFAM" id="SSF55031">
    <property type="entry name" value="Bacterial exopeptidase dimerisation domain"/>
    <property type="match status" value="1"/>
</dbReference>
<dbReference type="GO" id="GO:0016805">
    <property type="term" value="F:dipeptidase activity"/>
    <property type="evidence" value="ECO:0007669"/>
    <property type="project" value="UniProtKB-KW"/>
</dbReference>